<protein>
    <submittedName>
        <fullName evidence="2">Uncharacterized protein</fullName>
    </submittedName>
</protein>
<accession>A0A9X3EV18</accession>
<dbReference type="AlphaFoldDB" id="A0A9X3EV18"/>
<name>A0A9X3EV18_9BACT</name>
<organism evidence="2 3">
    <name type="scientific">Nannocystis pusilla</name>
    <dbReference type="NCBI Taxonomy" id="889268"/>
    <lineage>
        <taxon>Bacteria</taxon>
        <taxon>Pseudomonadati</taxon>
        <taxon>Myxococcota</taxon>
        <taxon>Polyangia</taxon>
        <taxon>Nannocystales</taxon>
        <taxon>Nannocystaceae</taxon>
        <taxon>Nannocystis</taxon>
    </lineage>
</organism>
<evidence type="ECO:0000313" key="2">
    <source>
        <dbReference type="EMBL" id="MCY1010591.1"/>
    </source>
</evidence>
<reference evidence="2" key="1">
    <citation type="submission" date="2022-11" db="EMBL/GenBank/DDBJ databases">
        <title>Minimal conservation of predation-associated metabolite biosynthetic gene clusters underscores biosynthetic potential of Myxococcota including descriptions for ten novel species: Archangium lansinium sp. nov., Myxococcus landrumus sp. nov., Nannocystis bai.</title>
        <authorList>
            <person name="Ahearne A."/>
            <person name="Stevens C."/>
            <person name="Phillips K."/>
        </authorList>
    </citation>
    <scope>NUCLEOTIDE SEQUENCE</scope>
    <source>
        <strain evidence="2">Na p29</strain>
    </source>
</reference>
<feature type="region of interest" description="Disordered" evidence="1">
    <location>
        <begin position="39"/>
        <end position="59"/>
    </location>
</feature>
<dbReference type="Proteomes" id="UP001150924">
    <property type="component" value="Unassembled WGS sequence"/>
</dbReference>
<keyword evidence="3" id="KW-1185">Reference proteome</keyword>
<proteinExistence type="predicted"/>
<sequence length="59" mass="6237">MSAKTEVPWVYLCLKVQYAFPQVGARLALGLAHTWPANDSAEAPAPASPGKLGARRDSA</sequence>
<comment type="caution">
    <text evidence="2">The sequence shown here is derived from an EMBL/GenBank/DDBJ whole genome shotgun (WGS) entry which is preliminary data.</text>
</comment>
<evidence type="ECO:0000313" key="3">
    <source>
        <dbReference type="Proteomes" id="UP001150924"/>
    </source>
</evidence>
<evidence type="ECO:0000256" key="1">
    <source>
        <dbReference type="SAM" id="MobiDB-lite"/>
    </source>
</evidence>
<dbReference type="RefSeq" id="WP_267773604.1">
    <property type="nucleotide sequence ID" value="NZ_JAPNKE010000002.1"/>
</dbReference>
<dbReference type="EMBL" id="JAPNKE010000002">
    <property type="protein sequence ID" value="MCY1010591.1"/>
    <property type="molecule type" value="Genomic_DNA"/>
</dbReference>
<gene>
    <name evidence="2" type="ORF">OV079_34505</name>
</gene>